<evidence type="ECO:0000313" key="9">
    <source>
        <dbReference type="Proteomes" id="UP001140074"/>
    </source>
</evidence>
<dbReference type="SMART" id="SM00365">
    <property type="entry name" value="LRR_SD22"/>
    <property type="match status" value="10"/>
</dbReference>
<evidence type="ECO:0000256" key="5">
    <source>
        <dbReference type="ARBA" id="ARBA00023460"/>
    </source>
</evidence>
<dbReference type="Pfam" id="PF12799">
    <property type="entry name" value="LRR_4"/>
    <property type="match status" value="1"/>
</dbReference>
<name>A0A9W8IHF3_9FUNG</name>
<keyword evidence="2" id="KW-0433">Leucine-rich repeat</keyword>
<feature type="compositionally biased region" description="Acidic residues" evidence="6">
    <location>
        <begin position="1"/>
        <end position="10"/>
    </location>
</feature>
<keyword evidence="3" id="KW-0677">Repeat</keyword>
<dbReference type="InterPro" id="IPR003591">
    <property type="entry name" value="Leu-rich_rpt_typical-subtyp"/>
</dbReference>
<dbReference type="InterPro" id="IPR001611">
    <property type="entry name" value="Leu-rich_rpt"/>
</dbReference>
<dbReference type="PANTHER" id="PTHR45973">
    <property type="entry name" value="PROTEIN PHOSPHATASE 1 REGULATORY SUBUNIT SDS22-RELATED"/>
    <property type="match status" value="1"/>
</dbReference>
<dbReference type="AlphaFoldDB" id="A0A9W8IHF3"/>
<gene>
    <name evidence="8" type="primary">sds22</name>
    <name evidence="8" type="ORF">GGH94_004603</name>
</gene>
<dbReference type="InterPro" id="IPR003603">
    <property type="entry name" value="U2A'_phosphoprotein32A_C"/>
</dbReference>
<dbReference type="InterPro" id="IPR025875">
    <property type="entry name" value="Leu-rich_rpt_4"/>
</dbReference>
<evidence type="ECO:0000256" key="3">
    <source>
        <dbReference type="ARBA" id="ARBA00022737"/>
    </source>
</evidence>
<comment type="subcellular location">
    <subcellularLocation>
        <location evidence="1">Nucleus</location>
    </subcellularLocation>
</comment>
<dbReference type="SMART" id="SM00369">
    <property type="entry name" value="LRR_TYP"/>
    <property type="match status" value="5"/>
</dbReference>
<dbReference type="FunFam" id="3.80.10.10:FF:000055">
    <property type="entry name" value="Protein phosphatase 1 regulatory subunit 7"/>
    <property type="match status" value="1"/>
</dbReference>
<evidence type="ECO:0000256" key="6">
    <source>
        <dbReference type="SAM" id="MobiDB-lite"/>
    </source>
</evidence>
<evidence type="ECO:0000256" key="4">
    <source>
        <dbReference type="ARBA" id="ARBA00023242"/>
    </source>
</evidence>
<evidence type="ECO:0000256" key="2">
    <source>
        <dbReference type="ARBA" id="ARBA00022614"/>
    </source>
</evidence>
<evidence type="ECO:0000259" key="7">
    <source>
        <dbReference type="SMART" id="SM00446"/>
    </source>
</evidence>
<proteinExistence type="inferred from homology"/>
<accession>A0A9W8IHF3</accession>
<feature type="domain" description="U2A'/phosphoprotein 32 family A C-terminal" evidence="7">
    <location>
        <begin position="314"/>
        <end position="332"/>
    </location>
</feature>
<evidence type="ECO:0000313" key="8">
    <source>
        <dbReference type="EMBL" id="KAJ2861897.1"/>
    </source>
</evidence>
<dbReference type="SMART" id="SM00446">
    <property type="entry name" value="LRRcap"/>
    <property type="match status" value="1"/>
</dbReference>
<dbReference type="EMBL" id="JANBUY010000196">
    <property type="protein sequence ID" value="KAJ2861897.1"/>
    <property type="molecule type" value="Genomic_DNA"/>
</dbReference>
<reference evidence="8" key="1">
    <citation type="submission" date="2022-07" db="EMBL/GenBank/DDBJ databases">
        <title>Phylogenomic reconstructions and comparative analyses of Kickxellomycotina fungi.</title>
        <authorList>
            <person name="Reynolds N.K."/>
            <person name="Stajich J.E."/>
            <person name="Barry K."/>
            <person name="Grigoriev I.V."/>
            <person name="Crous P."/>
            <person name="Smith M.E."/>
        </authorList>
    </citation>
    <scope>NUCLEOTIDE SEQUENCE</scope>
    <source>
        <strain evidence="8">RSA 476</strain>
    </source>
</reference>
<dbReference type="InterPro" id="IPR050576">
    <property type="entry name" value="Cilia_flagella_integrity"/>
</dbReference>
<dbReference type="Pfam" id="PF14580">
    <property type="entry name" value="LRR_9"/>
    <property type="match status" value="1"/>
</dbReference>
<dbReference type="SUPFAM" id="SSF52058">
    <property type="entry name" value="L domain-like"/>
    <property type="match status" value="1"/>
</dbReference>
<sequence>MPEQIIADDEALCRPKENDDEDVSGSESETEVNEVVDDQQDVLSEYPDTETHIELMHSRLDSLAGLGLERFTGLEYLGCRQNLIKDLRPLSSLTTLQEVDFYDNRLKRVDEGVAQLTQLTSLDLSFNKIRRIENVSLLTKLSELFFVSNKIQRIENLGTLRMLTNLELGANRIRRIEGLDELVALEQLYLGKNKITKLEGLGKLTRLRVLSIQSNRIVTLEGLEDLTALEELYLSHNGIELIQGLDNNTRLTILDVTSNRLTALSGIGHLEQLEDLWASGNQLDSFDNIERTCAPLQALRTVYFEFNPLQRAQPANYRRKVMLALPQLTQIDATPCR</sequence>
<keyword evidence="4" id="KW-0539">Nucleus</keyword>
<dbReference type="Proteomes" id="UP001140074">
    <property type="component" value="Unassembled WGS sequence"/>
</dbReference>
<protein>
    <submittedName>
        <fullName evidence="8">Protein phosphatase regulatory subunit Sds22</fullName>
    </submittedName>
</protein>
<feature type="compositionally biased region" description="Acidic residues" evidence="6">
    <location>
        <begin position="18"/>
        <end position="34"/>
    </location>
</feature>
<comment type="similarity">
    <text evidence="5">Belongs to the SDS22 family.</text>
</comment>
<comment type="caution">
    <text evidence="8">The sequence shown here is derived from an EMBL/GenBank/DDBJ whole genome shotgun (WGS) entry which is preliminary data.</text>
</comment>
<evidence type="ECO:0000256" key="1">
    <source>
        <dbReference type="ARBA" id="ARBA00004123"/>
    </source>
</evidence>
<keyword evidence="9" id="KW-1185">Reference proteome</keyword>
<dbReference type="GO" id="GO:0005634">
    <property type="term" value="C:nucleus"/>
    <property type="evidence" value="ECO:0007669"/>
    <property type="project" value="UniProtKB-SubCell"/>
</dbReference>
<dbReference type="PROSITE" id="PS51450">
    <property type="entry name" value="LRR"/>
    <property type="match status" value="6"/>
</dbReference>
<organism evidence="8 9">
    <name type="scientific">Coemansia aciculifera</name>
    <dbReference type="NCBI Taxonomy" id="417176"/>
    <lineage>
        <taxon>Eukaryota</taxon>
        <taxon>Fungi</taxon>
        <taxon>Fungi incertae sedis</taxon>
        <taxon>Zoopagomycota</taxon>
        <taxon>Kickxellomycotina</taxon>
        <taxon>Kickxellomycetes</taxon>
        <taxon>Kickxellales</taxon>
        <taxon>Kickxellaceae</taxon>
        <taxon>Coemansia</taxon>
    </lineage>
</organism>
<dbReference type="InterPro" id="IPR032675">
    <property type="entry name" value="LRR_dom_sf"/>
</dbReference>
<dbReference type="PANTHER" id="PTHR45973:SF23">
    <property type="entry name" value="PROTEIN PHOSPHATASE 1 REGULATORY SUBUNIT 7"/>
    <property type="match status" value="1"/>
</dbReference>
<dbReference type="Gene3D" id="3.80.10.10">
    <property type="entry name" value="Ribonuclease Inhibitor"/>
    <property type="match status" value="2"/>
</dbReference>
<feature type="region of interest" description="Disordered" evidence="6">
    <location>
        <begin position="1"/>
        <end position="34"/>
    </location>
</feature>